<reference evidence="2" key="2">
    <citation type="submission" date="2025-09" db="UniProtKB">
        <authorList>
            <consortium name="Ensembl"/>
        </authorList>
    </citation>
    <scope>IDENTIFICATION</scope>
</reference>
<evidence type="ECO:0000313" key="3">
    <source>
        <dbReference type="Proteomes" id="UP000694523"/>
    </source>
</evidence>
<feature type="transmembrane region" description="Helical" evidence="1">
    <location>
        <begin position="56"/>
        <end position="80"/>
    </location>
</feature>
<name>A0A8C6S4T1_9GOBI</name>
<proteinExistence type="predicted"/>
<reference evidence="2" key="1">
    <citation type="submission" date="2025-08" db="UniProtKB">
        <authorList>
            <consortium name="Ensembl"/>
        </authorList>
    </citation>
    <scope>IDENTIFICATION</scope>
</reference>
<evidence type="ECO:0000256" key="1">
    <source>
        <dbReference type="SAM" id="Phobius"/>
    </source>
</evidence>
<organism evidence="2 3">
    <name type="scientific">Neogobius melanostomus</name>
    <name type="common">round goby</name>
    <dbReference type="NCBI Taxonomy" id="47308"/>
    <lineage>
        <taxon>Eukaryota</taxon>
        <taxon>Metazoa</taxon>
        <taxon>Chordata</taxon>
        <taxon>Craniata</taxon>
        <taxon>Vertebrata</taxon>
        <taxon>Euteleostomi</taxon>
        <taxon>Actinopterygii</taxon>
        <taxon>Neopterygii</taxon>
        <taxon>Teleostei</taxon>
        <taxon>Neoteleostei</taxon>
        <taxon>Acanthomorphata</taxon>
        <taxon>Gobiaria</taxon>
        <taxon>Gobiiformes</taxon>
        <taxon>Gobioidei</taxon>
        <taxon>Gobiidae</taxon>
        <taxon>Benthophilinae</taxon>
        <taxon>Neogobiini</taxon>
        <taxon>Neogobius</taxon>
    </lineage>
</organism>
<keyword evidence="3" id="KW-1185">Reference proteome</keyword>
<evidence type="ECO:0000313" key="2">
    <source>
        <dbReference type="Ensembl" id="ENSNMLP00000000951.1"/>
    </source>
</evidence>
<keyword evidence="1" id="KW-0472">Membrane</keyword>
<dbReference type="Proteomes" id="UP000694523">
    <property type="component" value="Unplaced"/>
</dbReference>
<dbReference type="AlphaFoldDB" id="A0A8C6S4T1"/>
<sequence>RTNLHNKAKKSKYNLQNKIYFPSPSQLACFSLKERFFVRFLTNSFLSVLPKKKDSYCLTIAVASLVSLSAFGFLWSFSIFRSVKISPLLNKYI</sequence>
<dbReference type="Ensembl" id="ENSNMLT00000001118.1">
    <property type="protein sequence ID" value="ENSNMLP00000000951.1"/>
    <property type="gene ID" value="ENSNMLG00000000775.1"/>
</dbReference>
<accession>A0A8C6S4T1</accession>
<protein>
    <submittedName>
        <fullName evidence="2">Uncharacterized protein</fullName>
    </submittedName>
</protein>
<keyword evidence="1" id="KW-0812">Transmembrane</keyword>
<keyword evidence="1" id="KW-1133">Transmembrane helix</keyword>